<dbReference type="InterPro" id="IPR000916">
    <property type="entry name" value="Bet_v_I/MLP"/>
</dbReference>
<accession>A0A0D2Q6N2</accession>
<dbReference type="EMBL" id="CM001741">
    <property type="protein sequence ID" value="KJB14894.1"/>
    <property type="molecule type" value="Genomic_DNA"/>
</dbReference>
<dbReference type="Gramene" id="KJB14894">
    <property type="protein sequence ID" value="KJB14894"/>
    <property type="gene ID" value="B456_002G177900"/>
</dbReference>
<feature type="domain" description="Bet v I/Major latex protein" evidence="1">
    <location>
        <begin position="3"/>
        <end position="140"/>
    </location>
</feature>
<reference evidence="2 3" key="1">
    <citation type="journal article" date="2012" name="Nature">
        <title>Repeated polyploidization of Gossypium genomes and the evolution of spinnable cotton fibres.</title>
        <authorList>
            <person name="Paterson A.H."/>
            <person name="Wendel J.F."/>
            <person name="Gundlach H."/>
            <person name="Guo H."/>
            <person name="Jenkins J."/>
            <person name="Jin D."/>
            <person name="Llewellyn D."/>
            <person name="Showmaker K.C."/>
            <person name="Shu S."/>
            <person name="Udall J."/>
            <person name="Yoo M.J."/>
            <person name="Byers R."/>
            <person name="Chen W."/>
            <person name="Doron-Faigenboim A."/>
            <person name="Duke M.V."/>
            <person name="Gong L."/>
            <person name="Grimwood J."/>
            <person name="Grover C."/>
            <person name="Grupp K."/>
            <person name="Hu G."/>
            <person name="Lee T.H."/>
            <person name="Li J."/>
            <person name="Lin L."/>
            <person name="Liu T."/>
            <person name="Marler B.S."/>
            <person name="Page J.T."/>
            <person name="Roberts A.W."/>
            <person name="Romanel E."/>
            <person name="Sanders W.S."/>
            <person name="Szadkowski E."/>
            <person name="Tan X."/>
            <person name="Tang H."/>
            <person name="Xu C."/>
            <person name="Wang J."/>
            <person name="Wang Z."/>
            <person name="Zhang D."/>
            <person name="Zhang L."/>
            <person name="Ashrafi H."/>
            <person name="Bedon F."/>
            <person name="Bowers J.E."/>
            <person name="Brubaker C.L."/>
            <person name="Chee P.W."/>
            <person name="Das S."/>
            <person name="Gingle A.R."/>
            <person name="Haigler C.H."/>
            <person name="Harker D."/>
            <person name="Hoffmann L.V."/>
            <person name="Hovav R."/>
            <person name="Jones D.C."/>
            <person name="Lemke C."/>
            <person name="Mansoor S."/>
            <person name="ur Rahman M."/>
            <person name="Rainville L.N."/>
            <person name="Rambani A."/>
            <person name="Reddy U.K."/>
            <person name="Rong J.K."/>
            <person name="Saranga Y."/>
            <person name="Scheffler B.E."/>
            <person name="Scheffler J.A."/>
            <person name="Stelly D.M."/>
            <person name="Triplett B.A."/>
            <person name="Van Deynze A."/>
            <person name="Vaslin M.F."/>
            <person name="Waghmare V.N."/>
            <person name="Walford S.A."/>
            <person name="Wright R.J."/>
            <person name="Zaki E.A."/>
            <person name="Zhang T."/>
            <person name="Dennis E.S."/>
            <person name="Mayer K.F."/>
            <person name="Peterson D.G."/>
            <person name="Rokhsar D.S."/>
            <person name="Wang X."/>
            <person name="Schmutz J."/>
        </authorList>
    </citation>
    <scope>NUCLEOTIDE SEQUENCE [LARGE SCALE GENOMIC DNA]</scope>
</reference>
<protein>
    <recommendedName>
        <fullName evidence="1">Bet v I/Major latex protein domain-containing protein</fullName>
    </recommendedName>
</protein>
<evidence type="ECO:0000259" key="1">
    <source>
        <dbReference type="SMART" id="SM01037"/>
    </source>
</evidence>
<organism evidence="2 3">
    <name type="scientific">Gossypium raimondii</name>
    <name type="common">Peruvian cotton</name>
    <name type="synonym">Gossypium klotzschianum subsp. raimondii</name>
    <dbReference type="NCBI Taxonomy" id="29730"/>
    <lineage>
        <taxon>Eukaryota</taxon>
        <taxon>Viridiplantae</taxon>
        <taxon>Streptophyta</taxon>
        <taxon>Embryophyta</taxon>
        <taxon>Tracheophyta</taxon>
        <taxon>Spermatophyta</taxon>
        <taxon>Magnoliopsida</taxon>
        <taxon>eudicotyledons</taxon>
        <taxon>Gunneridae</taxon>
        <taxon>Pentapetalae</taxon>
        <taxon>rosids</taxon>
        <taxon>malvids</taxon>
        <taxon>Malvales</taxon>
        <taxon>Malvaceae</taxon>
        <taxon>Malvoideae</taxon>
        <taxon>Gossypium</taxon>
    </lineage>
</organism>
<gene>
    <name evidence="2" type="ORF">B456_002G177900</name>
</gene>
<sequence>MSSLIGKLETDMELNASAGRFMICSATGLPKFPRLLMIRCEHVLYMKVNGAKEGFIISRNYDHEWLNGLKSITSRVIEGGLLKDFKSVVFKSQVSPKSQDCILHWTLEYEKLHEGIPNPETMLRFVIQICKDMDSHIIQGN</sequence>
<dbReference type="InterPro" id="IPR023393">
    <property type="entry name" value="START-like_dom_sf"/>
</dbReference>
<dbReference type="AlphaFoldDB" id="A0A0D2Q6N2"/>
<dbReference type="OMA" id="FMICSAT"/>
<dbReference type="SUPFAM" id="SSF55961">
    <property type="entry name" value="Bet v1-like"/>
    <property type="match status" value="1"/>
</dbReference>
<dbReference type="Gene3D" id="3.30.530.20">
    <property type="match status" value="1"/>
</dbReference>
<evidence type="ECO:0000313" key="2">
    <source>
        <dbReference type="EMBL" id="KJB14894.1"/>
    </source>
</evidence>
<dbReference type="Proteomes" id="UP000032304">
    <property type="component" value="Chromosome 2"/>
</dbReference>
<dbReference type="Pfam" id="PF00407">
    <property type="entry name" value="Bet_v_1"/>
    <property type="match status" value="1"/>
</dbReference>
<keyword evidence="3" id="KW-1185">Reference proteome</keyword>
<name>A0A0D2Q6N2_GOSRA</name>
<proteinExistence type="predicted"/>
<dbReference type="GO" id="GO:0006952">
    <property type="term" value="P:defense response"/>
    <property type="evidence" value="ECO:0007669"/>
    <property type="project" value="InterPro"/>
</dbReference>
<evidence type="ECO:0000313" key="3">
    <source>
        <dbReference type="Proteomes" id="UP000032304"/>
    </source>
</evidence>
<dbReference type="InterPro" id="IPR051761">
    <property type="entry name" value="MLP-like_ligand-binding"/>
</dbReference>
<dbReference type="PANTHER" id="PTHR31907">
    <property type="entry name" value="MLP-LIKE PROTEIN 423"/>
    <property type="match status" value="1"/>
</dbReference>
<dbReference type="SMART" id="SM01037">
    <property type="entry name" value="Bet_v_1"/>
    <property type="match status" value="1"/>
</dbReference>